<dbReference type="PANTHER" id="PTHR22683:SF41">
    <property type="entry name" value="DNA TRANSLOCASE FTSK"/>
    <property type="match status" value="1"/>
</dbReference>
<evidence type="ECO:0000256" key="2">
    <source>
        <dbReference type="ARBA" id="ARBA00022840"/>
    </source>
</evidence>
<dbReference type="SUPFAM" id="SSF52540">
    <property type="entry name" value="P-loop containing nucleoside triphosphate hydrolases"/>
    <property type="match status" value="1"/>
</dbReference>
<gene>
    <name evidence="4" type="primary">ftsK_9</name>
    <name evidence="4" type="ORF">GALL_297450</name>
</gene>
<sequence length="512" mass="56595">MQEYEIKAWRNTNLALDLLGKVLRFTTRHWVVTVPVLTWLISGLLFPEGPGALIFTVLVTYICVQRWREARRVRGARYEEAVGQYGSAENLSRVQRYQQTWPEVARHAGLCHKTESYGLGTFGAYREALRTLAPFARLDAMRTGSPLDGVDVPRLLGVRPSPLGVTLEVEMLPGQGLSTYEKGAELIAHQWDVDQVRVVLARPGVVEITPVTESPLAEVMEITPSTMPVMESLKAVQVGIQEDGRPWMFPLLEMHAVVGGVPGSGKSVFGNVLLAGIASREDIQILGIDCAGGVEFEDWRPRMFGCATNQEEAIEHLEALWNEYKRREEWLKSVGFRSVKNAGLSAEVPLIVCLIDEAAFLFRLDAANKQEKERGQHLVDLVTRLVTLARRAGIVVVLMTQKPTTNTLPSIIRDNAQVKVSFRVTTPEAATAVLGDSASLAPISPTEIGREQRGVAIAEGADGDLTVVRAFYINEESDRAIARRYAHLTRPLPRAGDEDIVEAEIIQEGSTW</sequence>
<organism evidence="4">
    <name type="scientific">mine drainage metagenome</name>
    <dbReference type="NCBI Taxonomy" id="410659"/>
    <lineage>
        <taxon>unclassified sequences</taxon>
        <taxon>metagenomes</taxon>
        <taxon>ecological metagenomes</taxon>
    </lineage>
</organism>
<feature type="domain" description="FtsK" evidence="3">
    <location>
        <begin position="244"/>
        <end position="431"/>
    </location>
</feature>
<dbReference type="Pfam" id="PF01580">
    <property type="entry name" value="FtsK_SpoIIIE"/>
    <property type="match status" value="1"/>
</dbReference>
<reference evidence="4" key="1">
    <citation type="submission" date="2016-10" db="EMBL/GenBank/DDBJ databases">
        <title>Sequence of Gallionella enrichment culture.</title>
        <authorList>
            <person name="Poehlein A."/>
            <person name="Muehling M."/>
            <person name="Daniel R."/>
        </authorList>
    </citation>
    <scope>NUCLEOTIDE SEQUENCE</scope>
</reference>
<dbReference type="PROSITE" id="PS50901">
    <property type="entry name" value="FTSK"/>
    <property type="match status" value="1"/>
</dbReference>
<dbReference type="Gene3D" id="3.40.50.300">
    <property type="entry name" value="P-loop containing nucleotide triphosphate hydrolases"/>
    <property type="match status" value="1"/>
</dbReference>
<dbReference type="PANTHER" id="PTHR22683">
    <property type="entry name" value="SPORULATION PROTEIN RELATED"/>
    <property type="match status" value="1"/>
</dbReference>
<dbReference type="AlphaFoldDB" id="A0A1J5QXR9"/>
<name>A0A1J5QXR9_9ZZZZ</name>
<evidence type="ECO:0000259" key="3">
    <source>
        <dbReference type="PROSITE" id="PS50901"/>
    </source>
</evidence>
<evidence type="ECO:0000256" key="1">
    <source>
        <dbReference type="ARBA" id="ARBA00022741"/>
    </source>
</evidence>
<dbReference type="GO" id="GO:0003677">
    <property type="term" value="F:DNA binding"/>
    <property type="evidence" value="ECO:0007669"/>
    <property type="project" value="InterPro"/>
</dbReference>
<dbReference type="InterPro" id="IPR027417">
    <property type="entry name" value="P-loop_NTPase"/>
</dbReference>
<proteinExistence type="predicted"/>
<keyword evidence="2" id="KW-0067">ATP-binding</keyword>
<dbReference type="InterPro" id="IPR050206">
    <property type="entry name" value="FtsK/SpoIIIE/SftA"/>
</dbReference>
<protein>
    <submittedName>
        <fullName evidence="4">DNA translocase FtsK</fullName>
    </submittedName>
</protein>
<evidence type="ECO:0000313" key="4">
    <source>
        <dbReference type="EMBL" id="OIQ88392.1"/>
    </source>
</evidence>
<accession>A0A1J5QXR9</accession>
<dbReference type="EMBL" id="MLJW01000374">
    <property type="protein sequence ID" value="OIQ88392.1"/>
    <property type="molecule type" value="Genomic_DNA"/>
</dbReference>
<keyword evidence="1" id="KW-0547">Nucleotide-binding</keyword>
<dbReference type="InterPro" id="IPR002543">
    <property type="entry name" value="FtsK_dom"/>
</dbReference>
<comment type="caution">
    <text evidence="4">The sequence shown here is derived from an EMBL/GenBank/DDBJ whole genome shotgun (WGS) entry which is preliminary data.</text>
</comment>
<dbReference type="GO" id="GO:0005524">
    <property type="term" value="F:ATP binding"/>
    <property type="evidence" value="ECO:0007669"/>
    <property type="project" value="UniProtKB-KW"/>
</dbReference>